<dbReference type="STRING" id="111015.AXF14_06065"/>
<feature type="chain" id="PRO_5007141256" description="ABC transporter substrate-binding protein" evidence="4">
    <location>
        <begin position="37"/>
        <end position="435"/>
    </location>
</feature>
<evidence type="ECO:0000313" key="6">
    <source>
        <dbReference type="Proteomes" id="UP000065220"/>
    </source>
</evidence>
<dbReference type="PROSITE" id="PS51318">
    <property type="entry name" value="TAT"/>
    <property type="match status" value="1"/>
</dbReference>
<sequence length="435" mass="43780">MPQTQSHAQPDGPRTALSRRRVLGATAALASATALAACNRPGSSGAGSTETIAMLTLWHRLPDAATAALEAMVEEWNKANPDVQMTALHFDGTADELEKQVADAVAKGKVPDLVQVEAEDLPAWYGAGDLSDVTKAAASYTGSYTKGSLAQTTVDGVLCGIPLTVDPLVYAYDAAAFTEQGWSAPASWAELSSEGWAGGPAGKYVVTWDPERSAHRMAALTTADGGAWFTADGGTWTAAVDGEASQTVGAAVQKVLTDQIDVLATGDSAAQVVQASITSGTLLGAVVRGSEVASLLPDGAEAWTLTAAPTVSGSGTAVLEGGSSLCVPKGCEQTADALRAAHFLAGHVQELSDAGLVAASTTTTPTTGDALAKAWGGQDVAGFLATTTKDAAGVTYAPAWDAVVDALSGVGSNPTPAADEVATALAAAQQAAQRG</sequence>
<keyword evidence="3 4" id="KW-0732">Signal</keyword>
<evidence type="ECO:0008006" key="7">
    <source>
        <dbReference type="Google" id="ProtNLM"/>
    </source>
</evidence>
<dbReference type="Gene3D" id="3.40.190.10">
    <property type="entry name" value="Periplasmic binding protein-like II"/>
    <property type="match status" value="1"/>
</dbReference>
<reference evidence="6" key="1">
    <citation type="submission" date="2016-02" db="EMBL/GenBank/DDBJ databases">
        <authorList>
            <person name="Holder M.E."/>
            <person name="Ajami N.J."/>
            <person name="Petrosino J.F."/>
        </authorList>
    </citation>
    <scope>NUCLEOTIDE SEQUENCE [LARGE SCALE GENOMIC DNA]</scope>
    <source>
        <strain evidence="6">CCUG 36733</strain>
    </source>
</reference>
<evidence type="ECO:0000256" key="1">
    <source>
        <dbReference type="ARBA" id="ARBA00008520"/>
    </source>
</evidence>
<keyword evidence="2" id="KW-0813">Transport</keyword>
<keyword evidence="6" id="KW-1185">Reference proteome</keyword>
<organism evidence="5 6">
    <name type="scientific">Actinomyces radicidentis</name>
    <dbReference type="NCBI Taxonomy" id="111015"/>
    <lineage>
        <taxon>Bacteria</taxon>
        <taxon>Bacillati</taxon>
        <taxon>Actinomycetota</taxon>
        <taxon>Actinomycetes</taxon>
        <taxon>Actinomycetales</taxon>
        <taxon>Actinomycetaceae</taxon>
        <taxon>Actinomyces</taxon>
    </lineage>
</organism>
<dbReference type="GO" id="GO:0055052">
    <property type="term" value="C:ATP-binding cassette (ABC) transporter complex, substrate-binding subunit-containing"/>
    <property type="evidence" value="ECO:0007669"/>
    <property type="project" value="TreeGrafter"/>
</dbReference>
<dbReference type="AlphaFoldDB" id="A0A109W2J0"/>
<dbReference type="RefSeq" id="WP_067941683.1">
    <property type="nucleotide sequence ID" value="NZ_CP014228.1"/>
</dbReference>
<proteinExistence type="inferred from homology"/>
<evidence type="ECO:0000256" key="3">
    <source>
        <dbReference type="ARBA" id="ARBA00022729"/>
    </source>
</evidence>
<evidence type="ECO:0000256" key="2">
    <source>
        <dbReference type="ARBA" id="ARBA00022448"/>
    </source>
</evidence>
<dbReference type="GO" id="GO:0042956">
    <property type="term" value="P:maltodextrin transmembrane transport"/>
    <property type="evidence" value="ECO:0007669"/>
    <property type="project" value="TreeGrafter"/>
</dbReference>
<dbReference type="SUPFAM" id="SSF53850">
    <property type="entry name" value="Periplasmic binding protein-like II"/>
    <property type="match status" value="1"/>
</dbReference>
<evidence type="ECO:0000313" key="5">
    <source>
        <dbReference type="EMBL" id="AMD87229.1"/>
    </source>
</evidence>
<dbReference type="PANTHER" id="PTHR30061:SF50">
    <property type="entry name" value="MALTOSE_MALTODEXTRIN-BINDING PERIPLASMIC PROTEIN"/>
    <property type="match status" value="1"/>
</dbReference>
<dbReference type="InterPro" id="IPR006311">
    <property type="entry name" value="TAT_signal"/>
</dbReference>
<dbReference type="EMBL" id="CP014228">
    <property type="protein sequence ID" value="AMD87229.1"/>
    <property type="molecule type" value="Genomic_DNA"/>
</dbReference>
<dbReference type="OrthoDB" id="2515046at2"/>
<evidence type="ECO:0000256" key="4">
    <source>
        <dbReference type="SAM" id="SignalP"/>
    </source>
</evidence>
<dbReference type="GO" id="GO:0015768">
    <property type="term" value="P:maltose transport"/>
    <property type="evidence" value="ECO:0007669"/>
    <property type="project" value="TreeGrafter"/>
</dbReference>
<dbReference type="PANTHER" id="PTHR30061">
    <property type="entry name" value="MALTOSE-BINDING PERIPLASMIC PROTEIN"/>
    <property type="match status" value="1"/>
</dbReference>
<dbReference type="GO" id="GO:1901982">
    <property type="term" value="F:maltose binding"/>
    <property type="evidence" value="ECO:0007669"/>
    <property type="project" value="TreeGrafter"/>
</dbReference>
<gene>
    <name evidence="5" type="ORF">AXF14_06065</name>
</gene>
<protein>
    <recommendedName>
        <fullName evidence="7">ABC transporter substrate-binding protein</fullName>
    </recommendedName>
</protein>
<accession>A0A109W2J0</accession>
<comment type="similarity">
    <text evidence="1">Belongs to the bacterial solute-binding protein 1 family.</text>
</comment>
<dbReference type="Proteomes" id="UP000065220">
    <property type="component" value="Chromosome"/>
</dbReference>
<feature type="signal peptide" evidence="4">
    <location>
        <begin position="1"/>
        <end position="36"/>
    </location>
</feature>
<name>A0A109W2J0_ACTRD</name>
<dbReference type="KEGG" id="ard:AXF14_06065"/>